<dbReference type="AlphaFoldDB" id="A0A7C4TGB9"/>
<dbReference type="Pfam" id="PF13432">
    <property type="entry name" value="TPR_16"/>
    <property type="match status" value="1"/>
</dbReference>
<evidence type="ECO:0000256" key="1">
    <source>
        <dbReference type="PROSITE-ProRule" id="PRU00339"/>
    </source>
</evidence>
<feature type="repeat" description="TPR" evidence="1">
    <location>
        <begin position="175"/>
        <end position="208"/>
    </location>
</feature>
<dbReference type="SUPFAM" id="SSF48452">
    <property type="entry name" value="TPR-like"/>
    <property type="match status" value="2"/>
</dbReference>
<sequence length="409" mass="47144">MPRRKLMKNLWAIGLIALFFIGCPATWENSCKIYLQQGDYARAKEQALIGKQEQPDNYLVYTLLGKAEIGLNNYLGASEAFHKAFELDSLKTLKWLKSDKENVSVYWQALYNAAWTFTTEKKYEDALKTLALCKLIDSSNVSQYILEGNAYIELGDKTKGMQAFKNALKQDPEYAEAYYSIGNLYFDNQEYDSALHYYSSAISYFEKDYNKIKGALFKNVGYEKGIAQEMIRLWNEKRKEELDHLLKVKLGIDGGLEAQSRNVEKFVKSSGGLGQSYYFSGMSYYSLKNDSLALKNLKMAIEYLPDNYNALLFAGELLIRLSKWSEARNLFEEASVLKPDNFVIWFYLGVCYAQEKNFKKAIEVYEEKALPLEPKNVDLLTNLAYAYREIGNTKKALEYLKKIEELKKE</sequence>
<organism evidence="2">
    <name type="scientific">candidate division WOR-3 bacterium</name>
    <dbReference type="NCBI Taxonomy" id="2052148"/>
    <lineage>
        <taxon>Bacteria</taxon>
        <taxon>Bacteria division WOR-3</taxon>
    </lineage>
</organism>
<gene>
    <name evidence="2" type="ORF">ENV60_03285</name>
</gene>
<name>A0A7C4TGB9_UNCW3</name>
<dbReference type="Gene3D" id="1.25.40.10">
    <property type="entry name" value="Tetratricopeptide repeat domain"/>
    <property type="match status" value="3"/>
</dbReference>
<feature type="repeat" description="TPR" evidence="1">
    <location>
        <begin position="141"/>
        <end position="174"/>
    </location>
</feature>
<dbReference type="PROSITE" id="PS50005">
    <property type="entry name" value="TPR"/>
    <property type="match status" value="4"/>
</dbReference>
<comment type="caution">
    <text evidence="2">The sequence shown here is derived from an EMBL/GenBank/DDBJ whole genome shotgun (WGS) entry which is preliminary data.</text>
</comment>
<keyword evidence="1" id="KW-0802">TPR repeat</keyword>
<feature type="repeat" description="TPR" evidence="1">
    <location>
        <begin position="274"/>
        <end position="307"/>
    </location>
</feature>
<dbReference type="PROSITE" id="PS51257">
    <property type="entry name" value="PROKAR_LIPOPROTEIN"/>
    <property type="match status" value="1"/>
</dbReference>
<dbReference type="Pfam" id="PF13414">
    <property type="entry name" value="TPR_11"/>
    <property type="match status" value="1"/>
</dbReference>
<dbReference type="PROSITE" id="PS50293">
    <property type="entry name" value="TPR_REGION"/>
    <property type="match status" value="2"/>
</dbReference>
<accession>A0A7C4TGB9</accession>
<dbReference type="InterPro" id="IPR011990">
    <property type="entry name" value="TPR-like_helical_dom_sf"/>
</dbReference>
<reference evidence="2" key="1">
    <citation type="journal article" date="2020" name="mSystems">
        <title>Genome- and Community-Level Interaction Insights into Carbon Utilization and Element Cycling Functions of Hydrothermarchaeota in Hydrothermal Sediment.</title>
        <authorList>
            <person name="Zhou Z."/>
            <person name="Liu Y."/>
            <person name="Xu W."/>
            <person name="Pan J."/>
            <person name="Luo Z.H."/>
            <person name="Li M."/>
        </authorList>
    </citation>
    <scope>NUCLEOTIDE SEQUENCE [LARGE SCALE GENOMIC DNA]</scope>
    <source>
        <strain evidence="2">SpSt-774</strain>
    </source>
</reference>
<feature type="repeat" description="TPR" evidence="1">
    <location>
        <begin position="308"/>
        <end position="341"/>
    </location>
</feature>
<proteinExistence type="predicted"/>
<protein>
    <submittedName>
        <fullName evidence="2">Tetratricopeptide repeat protein</fullName>
    </submittedName>
</protein>
<dbReference type="InterPro" id="IPR019734">
    <property type="entry name" value="TPR_rpt"/>
</dbReference>
<dbReference type="SMART" id="SM00028">
    <property type="entry name" value="TPR"/>
    <property type="match status" value="9"/>
</dbReference>
<dbReference type="Pfam" id="PF13181">
    <property type="entry name" value="TPR_8"/>
    <property type="match status" value="1"/>
</dbReference>
<dbReference type="PANTHER" id="PTHR12558:SF13">
    <property type="entry name" value="CELL DIVISION CYCLE PROTEIN 27 HOMOLOG"/>
    <property type="match status" value="1"/>
</dbReference>
<evidence type="ECO:0000313" key="2">
    <source>
        <dbReference type="EMBL" id="HGV97305.1"/>
    </source>
</evidence>
<dbReference type="EMBL" id="DTGZ01000061">
    <property type="protein sequence ID" value="HGV97305.1"/>
    <property type="molecule type" value="Genomic_DNA"/>
</dbReference>
<dbReference type="PANTHER" id="PTHR12558">
    <property type="entry name" value="CELL DIVISION CYCLE 16,23,27"/>
    <property type="match status" value="1"/>
</dbReference>